<sequence length="65" mass="7430">MSALHIKEKPKLKTLKRHRHCIKTRKSMKCELTSNVPQVGVDNSPLHNIKISTTGKTNSWYVSDN</sequence>
<accession>A0A2Z6M380</accession>
<gene>
    <name evidence="1" type="ORF">TSUD_336270</name>
</gene>
<organism evidence="1 2">
    <name type="scientific">Trifolium subterraneum</name>
    <name type="common">Subterranean clover</name>
    <dbReference type="NCBI Taxonomy" id="3900"/>
    <lineage>
        <taxon>Eukaryota</taxon>
        <taxon>Viridiplantae</taxon>
        <taxon>Streptophyta</taxon>
        <taxon>Embryophyta</taxon>
        <taxon>Tracheophyta</taxon>
        <taxon>Spermatophyta</taxon>
        <taxon>Magnoliopsida</taxon>
        <taxon>eudicotyledons</taxon>
        <taxon>Gunneridae</taxon>
        <taxon>Pentapetalae</taxon>
        <taxon>rosids</taxon>
        <taxon>fabids</taxon>
        <taxon>Fabales</taxon>
        <taxon>Fabaceae</taxon>
        <taxon>Papilionoideae</taxon>
        <taxon>50 kb inversion clade</taxon>
        <taxon>NPAAA clade</taxon>
        <taxon>Hologalegina</taxon>
        <taxon>IRL clade</taxon>
        <taxon>Trifolieae</taxon>
        <taxon>Trifolium</taxon>
    </lineage>
</organism>
<evidence type="ECO:0000313" key="2">
    <source>
        <dbReference type="Proteomes" id="UP000242715"/>
    </source>
</evidence>
<dbReference type="Proteomes" id="UP000242715">
    <property type="component" value="Unassembled WGS sequence"/>
</dbReference>
<name>A0A2Z6M380_TRISU</name>
<evidence type="ECO:0000313" key="1">
    <source>
        <dbReference type="EMBL" id="GAU19340.1"/>
    </source>
</evidence>
<proteinExistence type="predicted"/>
<keyword evidence="2" id="KW-1185">Reference proteome</keyword>
<reference evidence="2" key="1">
    <citation type="journal article" date="2017" name="Front. Plant Sci.">
        <title>Climate Clever Clovers: New Paradigm to Reduce the Environmental Footprint of Ruminants by Breeding Low Methanogenic Forages Utilizing Haplotype Variation.</title>
        <authorList>
            <person name="Kaur P."/>
            <person name="Appels R."/>
            <person name="Bayer P.E."/>
            <person name="Keeble-Gagnere G."/>
            <person name="Wang J."/>
            <person name="Hirakawa H."/>
            <person name="Shirasawa K."/>
            <person name="Vercoe P."/>
            <person name="Stefanova K."/>
            <person name="Durmic Z."/>
            <person name="Nichols P."/>
            <person name="Revell C."/>
            <person name="Isobe S.N."/>
            <person name="Edwards D."/>
            <person name="Erskine W."/>
        </authorList>
    </citation>
    <scope>NUCLEOTIDE SEQUENCE [LARGE SCALE GENOMIC DNA]</scope>
    <source>
        <strain evidence="2">cv. Daliak</strain>
    </source>
</reference>
<dbReference type="EMBL" id="DF973197">
    <property type="protein sequence ID" value="GAU19340.1"/>
    <property type="molecule type" value="Genomic_DNA"/>
</dbReference>
<dbReference type="AlphaFoldDB" id="A0A2Z6M380"/>
<protein>
    <submittedName>
        <fullName evidence="1">Uncharacterized protein</fullName>
    </submittedName>
</protein>